<protein>
    <recommendedName>
        <fullName evidence="4">Actin-related protein 10</fullName>
    </recommendedName>
</protein>
<dbReference type="SUPFAM" id="SSF53067">
    <property type="entry name" value="Actin-like ATPase domain"/>
    <property type="match status" value="2"/>
</dbReference>
<dbReference type="InterPro" id="IPR004000">
    <property type="entry name" value="Actin"/>
</dbReference>
<dbReference type="Gene3D" id="3.30.420.40">
    <property type="match status" value="1"/>
</dbReference>
<evidence type="ECO:0000313" key="3">
    <source>
        <dbReference type="Proteomes" id="UP000324832"/>
    </source>
</evidence>
<dbReference type="Proteomes" id="UP000324832">
    <property type="component" value="Unassembled WGS sequence"/>
</dbReference>
<evidence type="ECO:0000256" key="1">
    <source>
        <dbReference type="SAM" id="MobiDB-lite"/>
    </source>
</evidence>
<dbReference type="InterPro" id="IPR043129">
    <property type="entry name" value="ATPase_NBD"/>
</dbReference>
<dbReference type="Pfam" id="PF00022">
    <property type="entry name" value="Actin"/>
    <property type="match status" value="2"/>
</dbReference>
<evidence type="ECO:0008006" key="4">
    <source>
        <dbReference type="Google" id="ProtNLM"/>
    </source>
</evidence>
<gene>
    <name evidence="2" type="ORF">LSINAPIS_LOCUS13113</name>
</gene>
<reference evidence="2 3" key="1">
    <citation type="submission" date="2017-07" db="EMBL/GenBank/DDBJ databases">
        <authorList>
            <person name="Talla V."/>
            <person name="Backstrom N."/>
        </authorList>
    </citation>
    <scope>NUCLEOTIDE SEQUENCE [LARGE SCALE GENOMIC DNA]</scope>
</reference>
<name>A0A5E4R0W9_9NEOP</name>
<dbReference type="EMBL" id="FZQP02006554">
    <property type="protein sequence ID" value="VVD03021.1"/>
    <property type="molecule type" value="Genomic_DNA"/>
</dbReference>
<proteinExistence type="predicted"/>
<organism evidence="2 3">
    <name type="scientific">Leptidea sinapis</name>
    <dbReference type="NCBI Taxonomy" id="189913"/>
    <lineage>
        <taxon>Eukaryota</taxon>
        <taxon>Metazoa</taxon>
        <taxon>Ecdysozoa</taxon>
        <taxon>Arthropoda</taxon>
        <taxon>Hexapoda</taxon>
        <taxon>Insecta</taxon>
        <taxon>Pterygota</taxon>
        <taxon>Neoptera</taxon>
        <taxon>Endopterygota</taxon>
        <taxon>Lepidoptera</taxon>
        <taxon>Glossata</taxon>
        <taxon>Ditrysia</taxon>
        <taxon>Papilionoidea</taxon>
        <taxon>Pieridae</taxon>
        <taxon>Dismorphiinae</taxon>
        <taxon>Leptidea</taxon>
    </lineage>
</organism>
<evidence type="ECO:0000313" key="2">
    <source>
        <dbReference type="EMBL" id="VVD03021.1"/>
    </source>
</evidence>
<keyword evidence="3" id="KW-1185">Reference proteome</keyword>
<accession>A0A5E4R0W9</accession>
<dbReference type="AlphaFoldDB" id="A0A5E4R0W9"/>
<feature type="region of interest" description="Disordered" evidence="1">
    <location>
        <begin position="184"/>
        <end position="212"/>
    </location>
</feature>
<sequence length="277" mass="30180">MALYEGIALIQEKQAVVLDLGTDYTKFGFTSEAAPRCIIPSQYWCPSERRHKRVHDYSSTEELYDNLVHMLHLLYFRHALVNPKERKVVVVSGVTWWDSARLVAITLGAPIVLVVDIGAVNVEVVPVVHGLVVLHAMESEPLGTSAVHRELARLLQEEHGPEMVLEPAELEDITAVERRAGDGARCDVPAGSGGAARQWGSTSRRRQRAVGARPRAVLFARPGAARATPEPRGRATRAGCKRVRGGGRCLFARTARATVAGANPPTDPATLQGQLKH</sequence>